<keyword evidence="2" id="KW-1185">Reference proteome</keyword>
<evidence type="ECO:0000313" key="1">
    <source>
        <dbReference type="EMBL" id="MDQ0675673.1"/>
    </source>
</evidence>
<dbReference type="SUPFAM" id="SSF102705">
    <property type="entry name" value="NIF3 (NGG1p interacting factor 3)-like"/>
    <property type="match status" value="1"/>
</dbReference>
<gene>
    <name evidence="1" type="ORF">QFZ36_003234</name>
</gene>
<evidence type="ECO:0008006" key="3">
    <source>
        <dbReference type="Google" id="ProtNLM"/>
    </source>
</evidence>
<dbReference type="PANTHER" id="PTHR41774">
    <property type="match status" value="1"/>
</dbReference>
<proteinExistence type="predicted"/>
<evidence type="ECO:0000313" key="2">
    <source>
        <dbReference type="Proteomes" id="UP001236806"/>
    </source>
</evidence>
<dbReference type="InterPro" id="IPR036069">
    <property type="entry name" value="DUF34/NIF3_sf"/>
</dbReference>
<dbReference type="EMBL" id="JAUSXB010000001">
    <property type="protein sequence ID" value="MDQ0675673.1"/>
    <property type="molecule type" value="Genomic_DNA"/>
</dbReference>
<dbReference type="Proteomes" id="UP001236806">
    <property type="component" value="Unassembled WGS sequence"/>
</dbReference>
<sequence>MNFQPWLARCGTMGGMSELHNLVFYVPVTHTERVLKAIGDAGAGRIGNYSHCSFTSRGTGRFTPRDGADPYQGRVGIPEEAAEDRVECIVERPLLDAVVLALWAAHPYEEPALMSWKVEGWRSREADSSRA</sequence>
<comment type="caution">
    <text evidence="1">The sequence shown here is derived from an EMBL/GenBank/DDBJ whole genome shotgun (WGS) entry which is preliminary data.</text>
</comment>
<dbReference type="Gene3D" id="3.30.70.120">
    <property type="match status" value="1"/>
</dbReference>
<dbReference type="InterPro" id="IPR015867">
    <property type="entry name" value="N-reg_PII/ATP_PRibTrfase_C"/>
</dbReference>
<reference evidence="1 2" key="1">
    <citation type="submission" date="2023-07" db="EMBL/GenBank/DDBJ databases">
        <title>Comparative genomics of wheat-associated soil bacteria to identify genetic determinants of phenazine resistance.</title>
        <authorList>
            <person name="Mouncey N."/>
        </authorList>
    </citation>
    <scope>NUCLEOTIDE SEQUENCE [LARGE SCALE GENOMIC DNA]</scope>
    <source>
        <strain evidence="1 2">W1I3</strain>
    </source>
</reference>
<dbReference type="PANTHER" id="PTHR41774:SF1">
    <property type="entry name" value="NGG1P INTERACTING FACTOR NIF3"/>
    <property type="match status" value="1"/>
</dbReference>
<name>A0ABU0PNW4_9MICC</name>
<accession>A0ABU0PNW4</accession>
<organism evidence="1 2">
    <name type="scientific">Pseudarthrobacter siccitolerans</name>
    <dbReference type="NCBI Taxonomy" id="861266"/>
    <lineage>
        <taxon>Bacteria</taxon>
        <taxon>Bacillati</taxon>
        <taxon>Actinomycetota</taxon>
        <taxon>Actinomycetes</taxon>
        <taxon>Micrococcales</taxon>
        <taxon>Micrococcaceae</taxon>
        <taxon>Pseudarthrobacter</taxon>
    </lineage>
</organism>
<protein>
    <recommendedName>
        <fullName evidence="3">GTP cyclohydrolase 1 type 2</fullName>
    </recommendedName>
</protein>